<name>C0E953_9FIRM</name>
<keyword evidence="2" id="KW-1185">Reference proteome</keyword>
<reference evidence="1 2" key="1">
    <citation type="submission" date="2009-01" db="EMBL/GenBank/DDBJ databases">
        <authorList>
            <person name="Fulton L."/>
            <person name="Clifton S."/>
            <person name="Fulton B."/>
            <person name="Xu J."/>
            <person name="Minx P."/>
            <person name="Pepin K.H."/>
            <person name="Johnson M."/>
            <person name="Bhonagiri V."/>
            <person name="Nash W.E."/>
            <person name="Mardis E.R."/>
            <person name="Wilson R.K."/>
        </authorList>
    </citation>
    <scope>NUCLEOTIDE SEQUENCE [LARGE SCALE GENOMIC DNA]</scope>
    <source>
        <strain evidence="1 2">DSM 5476</strain>
    </source>
</reference>
<evidence type="ECO:0000313" key="1">
    <source>
        <dbReference type="EMBL" id="EEG31995.1"/>
    </source>
</evidence>
<sequence>MNTPKWSFIKTQISLQKTGIFESWKSRVMPIGLITDATITFM</sequence>
<proteinExistence type="predicted"/>
<protein>
    <submittedName>
        <fullName evidence="1">Uncharacterized protein</fullName>
    </submittedName>
</protein>
<dbReference type="Proteomes" id="UP000003340">
    <property type="component" value="Unassembled WGS sequence"/>
</dbReference>
<dbReference type="EMBL" id="ACEC01000017">
    <property type="protein sequence ID" value="EEG31995.1"/>
    <property type="molecule type" value="Genomic_DNA"/>
</dbReference>
<dbReference type="AlphaFoldDB" id="C0E953"/>
<evidence type="ECO:0000313" key="2">
    <source>
        <dbReference type="Proteomes" id="UP000003340"/>
    </source>
</evidence>
<reference evidence="1 2" key="2">
    <citation type="submission" date="2009-02" db="EMBL/GenBank/DDBJ databases">
        <title>Draft genome sequence of Clostridium methylpentosum (DSM 5476).</title>
        <authorList>
            <person name="Sudarsanam P."/>
            <person name="Ley R."/>
            <person name="Guruge J."/>
            <person name="Turnbaugh P.J."/>
            <person name="Mahowald M."/>
            <person name="Liep D."/>
            <person name="Gordon J."/>
        </authorList>
    </citation>
    <scope>NUCLEOTIDE SEQUENCE [LARGE SCALE GENOMIC DNA]</scope>
    <source>
        <strain evidence="1 2">DSM 5476</strain>
    </source>
</reference>
<gene>
    <name evidence="1" type="ORF">CLOSTMETH_00348</name>
</gene>
<organism evidence="1 2">
    <name type="scientific">[Clostridium] methylpentosum DSM 5476</name>
    <dbReference type="NCBI Taxonomy" id="537013"/>
    <lineage>
        <taxon>Bacteria</taxon>
        <taxon>Bacillati</taxon>
        <taxon>Bacillota</taxon>
        <taxon>Clostridia</taxon>
        <taxon>Eubacteriales</taxon>
        <taxon>Oscillospiraceae</taxon>
        <taxon>Oscillospiraceae incertae sedis</taxon>
    </lineage>
</organism>
<accession>C0E953</accession>
<comment type="caution">
    <text evidence="1">The sequence shown here is derived from an EMBL/GenBank/DDBJ whole genome shotgun (WGS) entry which is preliminary data.</text>
</comment>
<dbReference type="HOGENOM" id="CLU_3249570_0_0_9"/>